<dbReference type="RefSeq" id="WP_226575421.1">
    <property type="nucleotide sequence ID" value="NZ_BLAY01000009.1"/>
</dbReference>
<reference evidence="1" key="1">
    <citation type="submission" date="2019-10" db="EMBL/GenBank/DDBJ databases">
        <title>Draft genome sequece of Microseira wollei NIES-4236.</title>
        <authorList>
            <person name="Yamaguchi H."/>
            <person name="Suzuki S."/>
            <person name="Kawachi M."/>
        </authorList>
    </citation>
    <scope>NUCLEOTIDE SEQUENCE</scope>
    <source>
        <strain evidence="1">NIES-4236</strain>
    </source>
</reference>
<keyword evidence="2" id="KW-1185">Reference proteome</keyword>
<dbReference type="EMBL" id="BLAY01000009">
    <property type="protein sequence ID" value="GET36196.1"/>
    <property type="molecule type" value="Genomic_DNA"/>
</dbReference>
<evidence type="ECO:0000313" key="2">
    <source>
        <dbReference type="Proteomes" id="UP001050975"/>
    </source>
</evidence>
<comment type="caution">
    <text evidence="1">The sequence shown here is derived from an EMBL/GenBank/DDBJ whole genome shotgun (WGS) entry which is preliminary data.</text>
</comment>
<organism evidence="1 2">
    <name type="scientific">Microseira wollei NIES-4236</name>
    <dbReference type="NCBI Taxonomy" id="2530354"/>
    <lineage>
        <taxon>Bacteria</taxon>
        <taxon>Bacillati</taxon>
        <taxon>Cyanobacteriota</taxon>
        <taxon>Cyanophyceae</taxon>
        <taxon>Oscillatoriophycideae</taxon>
        <taxon>Aerosakkonematales</taxon>
        <taxon>Aerosakkonemataceae</taxon>
        <taxon>Microseira</taxon>
    </lineage>
</organism>
<evidence type="ECO:0000313" key="1">
    <source>
        <dbReference type="EMBL" id="GET36196.1"/>
    </source>
</evidence>
<name>A0AAV3X4U1_9CYAN</name>
<sequence>MKREDFLLIFLLLYFLKSGLGYNLMGKYHLEDIIFKPDEMIVDAVREFFY</sequence>
<protein>
    <submittedName>
        <fullName evidence="1">Uncharacterized protein</fullName>
    </submittedName>
</protein>
<accession>A0AAV3X4U1</accession>
<proteinExistence type="predicted"/>
<gene>
    <name evidence="1" type="ORF">MiSe_09440</name>
</gene>
<dbReference type="AlphaFoldDB" id="A0AAV3X4U1"/>
<dbReference type="Proteomes" id="UP001050975">
    <property type="component" value="Unassembled WGS sequence"/>
</dbReference>